<dbReference type="InterPro" id="IPR054593">
    <property type="entry name" value="Beta-mannosidase-like_N2"/>
</dbReference>
<evidence type="ECO:0000256" key="5">
    <source>
        <dbReference type="ARBA" id="ARBA00011738"/>
    </source>
</evidence>
<dbReference type="SUPFAM" id="SSF49303">
    <property type="entry name" value="beta-Galactosidase/glucuronidase domain"/>
    <property type="match status" value="3"/>
</dbReference>
<dbReference type="GO" id="GO:0006516">
    <property type="term" value="P:glycoprotein catabolic process"/>
    <property type="evidence" value="ECO:0007669"/>
    <property type="project" value="TreeGrafter"/>
</dbReference>
<evidence type="ECO:0000259" key="17">
    <source>
        <dbReference type="Pfam" id="PF17786"/>
    </source>
</evidence>
<comment type="pathway">
    <text evidence="3">Glycan metabolism; N-glycan degradation.</text>
</comment>
<evidence type="ECO:0000256" key="6">
    <source>
        <dbReference type="ARBA" id="ARBA00012754"/>
    </source>
</evidence>
<keyword evidence="12" id="KW-0326">Glycosidase</keyword>
<evidence type="ECO:0000256" key="1">
    <source>
        <dbReference type="ARBA" id="ARBA00000829"/>
    </source>
</evidence>
<dbReference type="OrthoDB" id="2866996at2759"/>
<evidence type="ECO:0000256" key="9">
    <source>
        <dbReference type="ARBA" id="ARBA00022729"/>
    </source>
</evidence>
<dbReference type="PANTHER" id="PTHR43730">
    <property type="entry name" value="BETA-MANNOSIDASE"/>
    <property type="match status" value="1"/>
</dbReference>
<comment type="catalytic activity">
    <reaction evidence="1">
        <text>Hydrolysis of terminal, non-reducing beta-D-mannose residues in beta-D-mannosides.</text>
        <dbReference type="EC" id="3.2.1.25"/>
    </reaction>
</comment>
<feature type="chain" id="PRO_5007882056" description="Beta-mannosidase A" evidence="15">
    <location>
        <begin position="21"/>
        <end position="960"/>
    </location>
</feature>
<dbReference type="GO" id="GO:0005576">
    <property type="term" value="C:extracellular region"/>
    <property type="evidence" value="ECO:0007669"/>
    <property type="project" value="UniProtKB-SubCell"/>
</dbReference>
<feature type="domain" description="Beta-mannosidase-like galactose-binding" evidence="18">
    <location>
        <begin position="30"/>
        <end position="209"/>
    </location>
</feature>
<comment type="subcellular location">
    <subcellularLocation>
        <location evidence="2">Secreted</location>
    </subcellularLocation>
</comment>
<dbReference type="PANTHER" id="PTHR43730:SF5">
    <property type="entry name" value="BETA-MANNOSIDASE A"/>
    <property type="match status" value="1"/>
</dbReference>
<dbReference type="InterPro" id="IPR050887">
    <property type="entry name" value="Beta-mannosidase_GH2"/>
</dbReference>
<evidence type="ECO:0000256" key="12">
    <source>
        <dbReference type="ARBA" id="ARBA00023295"/>
    </source>
</evidence>
<evidence type="ECO:0000256" key="4">
    <source>
        <dbReference type="ARBA" id="ARBA00007483"/>
    </source>
</evidence>
<dbReference type="STRING" id="436010.A0A166WXD6"/>
<evidence type="ECO:0000256" key="15">
    <source>
        <dbReference type="SAM" id="SignalP"/>
    </source>
</evidence>
<dbReference type="InterPro" id="IPR013783">
    <property type="entry name" value="Ig-like_fold"/>
</dbReference>
<dbReference type="EC" id="3.2.1.25" evidence="6"/>
<evidence type="ECO:0000256" key="13">
    <source>
        <dbReference type="ARBA" id="ARBA00031061"/>
    </source>
</evidence>
<dbReference type="UniPathway" id="UPA00280"/>
<feature type="signal peptide" evidence="15">
    <location>
        <begin position="1"/>
        <end position="20"/>
    </location>
</feature>
<dbReference type="EMBL" id="KV417480">
    <property type="protein sequence ID" value="KZP34210.1"/>
    <property type="molecule type" value="Genomic_DNA"/>
</dbReference>
<dbReference type="GO" id="GO:0004567">
    <property type="term" value="F:beta-mannosidase activity"/>
    <property type="evidence" value="ECO:0007669"/>
    <property type="project" value="UniProtKB-EC"/>
</dbReference>
<keyword evidence="20" id="KW-1185">Reference proteome</keyword>
<evidence type="ECO:0000256" key="10">
    <source>
        <dbReference type="ARBA" id="ARBA00022801"/>
    </source>
</evidence>
<dbReference type="Gene3D" id="3.20.20.80">
    <property type="entry name" value="Glycosidases"/>
    <property type="match status" value="1"/>
</dbReference>
<dbReference type="InterPro" id="IPR041447">
    <property type="entry name" value="Mannosidase_ig"/>
</dbReference>
<feature type="domain" description="Mannosidase Ig/CBM-like" evidence="17">
    <location>
        <begin position="772"/>
        <end position="860"/>
    </location>
</feature>
<feature type="region of interest" description="Disordered" evidence="14">
    <location>
        <begin position="644"/>
        <end position="664"/>
    </location>
</feature>
<dbReference type="InterPro" id="IPR017853">
    <property type="entry name" value="GH"/>
</dbReference>
<comment type="similarity">
    <text evidence="4">Belongs to the glycosyl hydrolase 2 family. Beta-mannosidase A subfamily.</text>
</comment>
<evidence type="ECO:0000256" key="14">
    <source>
        <dbReference type="SAM" id="MobiDB-lite"/>
    </source>
</evidence>
<dbReference type="Proteomes" id="UP000076532">
    <property type="component" value="Unassembled WGS sequence"/>
</dbReference>
<dbReference type="Gene3D" id="2.60.40.10">
    <property type="entry name" value="Immunoglobulins"/>
    <property type="match status" value="3"/>
</dbReference>
<evidence type="ECO:0000256" key="7">
    <source>
        <dbReference type="ARBA" id="ARBA00021795"/>
    </source>
</evidence>
<comment type="subunit">
    <text evidence="5">Homodimer.</text>
</comment>
<protein>
    <recommendedName>
        <fullName evidence="7">Beta-mannosidase A</fullName>
        <ecNumber evidence="6">3.2.1.25</ecNumber>
    </recommendedName>
    <alternativeName>
        <fullName evidence="13">Mannanase A</fullName>
    </alternativeName>
</protein>
<dbReference type="Pfam" id="PF22666">
    <property type="entry name" value="Glyco_hydro_2_N2"/>
    <property type="match status" value="1"/>
</dbReference>
<keyword evidence="9 15" id="KW-0732">Signal</keyword>
<name>A0A166WXD6_9AGAM</name>
<dbReference type="SUPFAM" id="SSF49785">
    <property type="entry name" value="Galactose-binding domain-like"/>
    <property type="match status" value="1"/>
</dbReference>
<accession>A0A166WXD6</accession>
<organism evidence="19 20">
    <name type="scientific">Athelia psychrophila</name>
    <dbReference type="NCBI Taxonomy" id="1759441"/>
    <lineage>
        <taxon>Eukaryota</taxon>
        <taxon>Fungi</taxon>
        <taxon>Dikarya</taxon>
        <taxon>Basidiomycota</taxon>
        <taxon>Agaricomycotina</taxon>
        <taxon>Agaricomycetes</taxon>
        <taxon>Agaricomycetidae</taxon>
        <taxon>Atheliales</taxon>
        <taxon>Atheliaceae</taxon>
        <taxon>Athelia</taxon>
    </lineage>
</organism>
<dbReference type="InterPro" id="IPR008979">
    <property type="entry name" value="Galactose-bd-like_sf"/>
</dbReference>
<keyword evidence="8" id="KW-0964">Secreted</keyword>
<dbReference type="Pfam" id="PF17786">
    <property type="entry name" value="Mannosidase_ig"/>
    <property type="match status" value="1"/>
</dbReference>
<evidence type="ECO:0000256" key="11">
    <source>
        <dbReference type="ARBA" id="ARBA00023180"/>
    </source>
</evidence>
<dbReference type="Pfam" id="PF17753">
    <property type="entry name" value="Ig_mannosidase"/>
    <property type="match status" value="1"/>
</dbReference>
<keyword evidence="11" id="KW-0325">Glycoprotein</keyword>
<dbReference type="InterPro" id="IPR036156">
    <property type="entry name" value="Beta-gal/glucu_dom_sf"/>
</dbReference>
<evidence type="ECO:0000313" key="20">
    <source>
        <dbReference type="Proteomes" id="UP000076532"/>
    </source>
</evidence>
<dbReference type="InterPro" id="IPR041625">
    <property type="entry name" value="Beta-mannosidase_Ig"/>
</dbReference>
<keyword evidence="10 19" id="KW-0378">Hydrolase</keyword>
<reference evidence="19 20" key="1">
    <citation type="journal article" date="2016" name="Mol. Biol. Evol.">
        <title>Comparative Genomics of Early-Diverging Mushroom-Forming Fungi Provides Insights into the Origins of Lignocellulose Decay Capabilities.</title>
        <authorList>
            <person name="Nagy L.G."/>
            <person name="Riley R."/>
            <person name="Tritt A."/>
            <person name="Adam C."/>
            <person name="Daum C."/>
            <person name="Floudas D."/>
            <person name="Sun H."/>
            <person name="Yadav J.S."/>
            <person name="Pangilinan J."/>
            <person name="Larsson K.H."/>
            <person name="Matsuura K."/>
            <person name="Barry K."/>
            <person name="Labutti K."/>
            <person name="Kuo R."/>
            <person name="Ohm R.A."/>
            <person name="Bhattacharya S.S."/>
            <person name="Shirouzu T."/>
            <person name="Yoshinaga Y."/>
            <person name="Martin F.M."/>
            <person name="Grigoriev I.V."/>
            <person name="Hibbett D.S."/>
        </authorList>
    </citation>
    <scope>NUCLEOTIDE SEQUENCE [LARGE SCALE GENOMIC DNA]</scope>
    <source>
        <strain evidence="19 20">CBS 109695</strain>
    </source>
</reference>
<dbReference type="FunFam" id="3.20.20.80:FF:000050">
    <property type="entry name" value="Beta-mannosidase B"/>
    <property type="match status" value="1"/>
</dbReference>
<sequence>MRFRQFSALVALSLSSLCLAEVFDLSELKWALKNQNGSIQIPATIPSQAHLDLFKAGIITEPLLGINDYTQRWVISDNWTYTADLSPLKDQLGKGSVDQTLLVFYGIDTIANITYAGHPLAWVNNQFRQYIYDVSGLFEANSSETNLTVSLESAWLYGLNVTSRPDAEHFPSSISDDYEYPGVRQYIRKVASDFGWDWGPAFVPSGIYKPAFLVTLDKQSKDSDSTSQSGSSAQPSSVFIEESSIDIYKVGQNFSTAPIQTADWVVNVSLAIRSPSSFSKTSLTLSIPELKIKSDAIPVSSINATTDSATWVQATWHVPDSVPQRWYTHDLGTPKLYNLTIVLSSGSGSSSSSELVSLTTTTGFRTIELVQLPYSKEDVEERGITPGDQWHFTINGKTFFSKGTNIIPFDPFYARTTTDDVRWVLESAVKTGQNMLRVWGGGTYQPSDSATAGGVYDFYSLCDELGILAWSELIFSDTVYPVNEFLLESIEPEVRQNVRRINRHPSNAQWAGGNEIEGIVTGNEKTLSNGQQIVDEFLYLFQDFLYGIVTSETHSVPYTDCSTTKGVLSLDPYELRLNNATAGEIYGNGERYNYDATQAFNLSTYPVTRFMNEFGFHSMPSFYSWEDVLSSPEDFQFNSTVVESRDHHPPAGDLSWPNPNAPQGQAQMTEAVNLWLPTPGTSDSNQTFAQWCWSTQVFQSMNMVAQIAWYRRGAGKGENNLGSLVWQLNDVWQGVSWSSIEYSGRWKVLQYGLSNVYTPVIISPFWTPENQTLEVLVTSDILHTVQGTAQLTWYDWNGTVLNASKHEVTVPSLNNSEVFYSSGLSSILPAGHNASDVWLLLNVSVESNGKSVTNEQYFTPVSLADAALSDPQIKVESKVSGDDITFTLSANKVAPWTWIDHPLHTLGYFEDSATGIPLNGFYLIPGITRTVKFVTSALSKVKQPDPSDFVIRSLWNNTHV</sequence>
<evidence type="ECO:0000259" key="16">
    <source>
        <dbReference type="Pfam" id="PF17753"/>
    </source>
</evidence>
<evidence type="ECO:0000259" key="18">
    <source>
        <dbReference type="Pfam" id="PF22666"/>
    </source>
</evidence>
<evidence type="ECO:0000256" key="2">
    <source>
        <dbReference type="ARBA" id="ARBA00004613"/>
    </source>
</evidence>
<gene>
    <name evidence="19" type="ORF">FIBSPDRAFT_809273</name>
</gene>
<evidence type="ECO:0000256" key="8">
    <source>
        <dbReference type="ARBA" id="ARBA00022525"/>
    </source>
</evidence>
<proteinExistence type="inferred from homology"/>
<evidence type="ECO:0000313" key="19">
    <source>
        <dbReference type="EMBL" id="KZP34210.1"/>
    </source>
</evidence>
<evidence type="ECO:0000256" key="3">
    <source>
        <dbReference type="ARBA" id="ARBA00004740"/>
    </source>
</evidence>
<dbReference type="AlphaFoldDB" id="A0A166WXD6"/>
<feature type="domain" description="Beta-mannosidase Ig-fold" evidence="16">
    <location>
        <begin position="868"/>
        <end position="957"/>
    </location>
</feature>
<dbReference type="Gene3D" id="2.60.120.260">
    <property type="entry name" value="Galactose-binding domain-like"/>
    <property type="match status" value="1"/>
</dbReference>
<dbReference type="SUPFAM" id="SSF51445">
    <property type="entry name" value="(Trans)glycosidases"/>
    <property type="match status" value="1"/>
</dbReference>